<reference evidence="3" key="1">
    <citation type="journal article" date="2015" name="Nat. Genet.">
        <title>The genome and transcriptome of the zoonotic hookworm Ancylostoma ceylanicum identify infection-specific gene families.</title>
        <authorList>
            <person name="Schwarz E.M."/>
            <person name="Hu Y."/>
            <person name="Antoshechkin I."/>
            <person name="Miller M.M."/>
            <person name="Sternberg P.W."/>
            <person name="Aroian R.V."/>
        </authorList>
    </citation>
    <scope>NUCLEOTIDE SEQUENCE</scope>
    <source>
        <strain evidence="3">HY135</strain>
    </source>
</reference>
<evidence type="ECO:0000313" key="2">
    <source>
        <dbReference type="EMBL" id="EYB88114.1"/>
    </source>
</evidence>
<evidence type="ECO:0000313" key="3">
    <source>
        <dbReference type="Proteomes" id="UP000024635"/>
    </source>
</evidence>
<dbReference type="EMBL" id="JARK01001588">
    <property type="protein sequence ID" value="EYB88114.1"/>
    <property type="molecule type" value="Genomic_DNA"/>
</dbReference>
<dbReference type="Proteomes" id="UP000024635">
    <property type="component" value="Unassembled WGS sequence"/>
</dbReference>
<protein>
    <submittedName>
        <fullName evidence="2">Uncharacterized protein</fullName>
    </submittedName>
</protein>
<dbReference type="OrthoDB" id="5588663at2759"/>
<keyword evidence="3" id="KW-1185">Reference proteome</keyword>
<feature type="region of interest" description="Disordered" evidence="1">
    <location>
        <begin position="126"/>
        <end position="161"/>
    </location>
</feature>
<dbReference type="AlphaFoldDB" id="A0A016SCW4"/>
<gene>
    <name evidence="2" type="primary">Acey_s0252.g226</name>
    <name evidence="2" type="ORF">Y032_0252g226</name>
</gene>
<evidence type="ECO:0000256" key="1">
    <source>
        <dbReference type="SAM" id="MobiDB-lite"/>
    </source>
</evidence>
<feature type="compositionally biased region" description="Basic and acidic residues" evidence="1">
    <location>
        <begin position="129"/>
        <end position="138"/>
    </location>
</feature>
<sequence>MLYWPTFPRFSQVRHRRTRTYSRNDYQLRWNVWRNINKGLIRTVIVFTVESAPEAKGLRKSIQPFDPIRSSNRSTIRSKVWNSYPQGEVRVVCLISDDLVVGHTEHRNCHRHRVHEANSRFLQDNLDEAPGHRNENCPRLDQANLPDSNVASEEQPDILPD</sequence>
<name>A0A016SCW4_9BILA</name>
<proteinExistence type="predicted"/>
<comment type="caution">
    <text evidence="2">The sequence shown here is derived from an EMBL/GenBank/DDBJ whole genome shotgun (WGS) entry which is preliminary data.</text>
</comment>
<accession>A0A016SCW4</accession>
<organism evidence="2 3">
    <name type="scientific">Ancylostoma ceylanicum</name>
    <dbReference type="NCBI Taxonomy" id="53326"/>
    <lineage>
        <taxon>Eukaryota</taxon>
        <taxon>Metazoa</taxon>
        <taxon>Ecdysozoa</taxon>
        <taxon>Nematoda</taxon>
        <taxon>Chromadorea</taxon>
        <taxon>Rhabditida</taxon>
        <taxon>Rhabditina</taxon>
        <taxon>Rhabditomorpha</taxon>
        <taxon>Strongyloidea</taxon>
        <taxon>Ancylostomatidae</taxon>
        <taxon>Ancylostomatinae</taxon>
        <taxon>Ancylostoma</taxon>
    </lineage>
</organism>